<reference evidence="1 2" key="1">
    <citation type="submission" date="2023-07" db="EMBL/GenBank/DDBJ databases">
        <title>Comparative genomics of wheat-associated soil bacteria to identify genetic determinants of phenazine resistance.</title>
        <authorList>
            <person name="Mouncey N."/>
        </authorList>
    </citation>
    <scope>NUCLEOTIDE SEQUENCE [LARGE SCALE GENOMIC DNA]</scope>
    <source>
        <strain evidence="1 2">W4I19-2</strain>
    </source>
</reference>
<sequence>MHRITTAPVAPIPARTCWAVAAGAGAALAAAWWLGDTAPYPYAQRGLLDVPLPFRGRSGERSGASSGGLLGGAGMGGAVGGRLEHARQVDVEVLDFNLAAPVAQCAGKDFGEAACTFPHYGCV</sequence>
<evidence type="ECO:0000313" key="2">
    <source>
        <dbReference type="Proteomes" id="UP001243364"/>
    </source>
</evidence>
<name>A0ABU0QDR1_STRAH</name>
<proteinExistence type="predicted"/>
<accession>A0ABU0QDR1</accession>
<organism evidence="1 2">
    <name type="scientific">Streptomyces achromogenes</name>
    <dbReference type="NCBI Taxonomy" id="67255"/>
    <lineage>
        <taxon>Bacteria</taxon>
        <taxon>Bacillati</taxon>
        <taxon>Actinomycetota</taxon>
        <taxon>Actinomycetes</taxon>
        <taxon>Kitasatosporales</taxon>
        <taxon>Streptomycetaceae</taxon>
        <taxon>Streptomyces</taxon>
    </lineage>
</organism>
<comment type="caution">
    <text evidence="1">The sequence shown here is derived from an EMBL/GenBank/DDBJ whole genome shotgun (WGS) entry which is preliminary data.</text>
</comment>
<dbReference type="EMBL" id="JAUSYA010000001">
    <property type="protein sequence ID" value="MDQ0688794.1"/>
    <property type="molecule type" value="Genomic_DNA"/>
</dbReference>
<gene>
    <name evidence="1" type="ORF">QFZ56_007757</name>
</gene>
<keyword evidence="2" id="KW-1185">Reference proteome</keyword>
<dbReference type="Proteomes" id="UP001243364">
    <property type="component" value="Unassembled WGS sequence"/>
</dbReference>
<dbReference type="RefSeq" id="WP_307049562.1">
    <property type="nucleotide sequence ID" value="NZ_JAUSYA010000001.1"/>
</dbReference>
<evidence type="ECO:0000313" key="1">
    <source>
        <dbReference type="EMBL" id="MDQ0688794.1"/>
    </source>
</evidence>
<protein>
    <submittedName>
        <fullName evidence="1">Uncharacterized protein</fullName>
    </submittedName>
</protein>